<dbReference type="EMBL" id="FQNC01000011">
    <property type="protein sequence ID" value="SGY11819.1"/>
    <property type="molecule type" value="Genomic_DNA"/>
</dbReference>
<reference evidence="2 3" key="1">
    <citation type="submission" date="2016-11" db="EMBL/GenBank/DDBJ databases">
        <authorList>
            <person name="Jaros S."/>
            <person name="Januszkiewicz K."/>
            <person name="Wedrychowicz H."/>
        </authorList>
    </citation>
    <scope>NUCLEOTIDE SEQUENCE [LARGE SCALE GENOMIC DNA]</scope>
</reference>
<gene>
    <name evidence="2" type="primary">BQ5605_C011g06281</name>
    <name evidence="2" type="ORF">BQ5605_C011G06281</name>
</gene>
<name>A0A2X0LS06_9BASI</name>
<proteinExistence type="predicted"/>
<dbReference type="Proteomes" id="UP000249464">
    <property type="component" value="Unassembled WGS sequence"/>
</dbReference>
<keyword evidence="3" id="KW-1185">Reference proteome</keyword>
<feature type="compositionally biased region" description="Basic and acidic residues" evidence="1">
    <location>
        <begin position="52"/>
        <end position="65"/>
    </location>
</feature>
<evidence type="ECO:0000313" key="3">
    <source>
        <dbReference type="Proteomes" id="UP000249464"/>
    </source>
</evidence>
<feature type="compositionally biased region" description="Polar residues" evidence="1">
    <location>
        <begin position="34"/>
        <end position="51"/>
    </location>
</feature>
<accession>A0A2X0LS06</accession>
<sequence>MSTLEMFLHRQLVILHVGRIDFVQLRIRMDNSRNTDSCTTSRRSEGQQQHFQWERPERKRSEDLGHNNCGDSGKGSKMSLSINHLHPSQRPKSTLSRWMLQHSHRLHCVHCPRINFVQWIHRL</sequence>
<evidence type="ECO:0000256" key="1">
    <source>
        <dbReference type="SAM" id="MobiDB-lite"/>
    </source>
</evidence>
<dbReference type="AlphaFoldDB" id="A0A2X0LS06"/>
<feature type="region of interest" description="Disordered" evidence="1">
    <location>
        <begin position="33"/>
        <end position="90"/>
    </location>
</feature>
<evidence type="ECO:0000313" key="2">
    <source>
        <dbReference type="EMBL" id="SGY11819.1"/>
    </source>
</evidence>
<organism evidence="2 3">
    <name type="scientific">Microbotryum silenes-dioicae</name>
    <dbReference type="NCBI Taxonomy" id="796604"/>
    <lineage>
        <taxon>Eukaryota</taxon>
        <taxon>Fungi</taxon>
        <taxon>Dikarya</taxon>
        <taxon>Basidiomycota</taxon>
        <taxon>Pucciniomycotina</taxon>
        <taxon>Microbotryomycetes</taxon>
        <taxon>Microbotryales</taxon>
        <taxon>Microbotryaceae</taxon>
        <taxon>Microbotryum</taxon>
    </lineage>
</organism>
<protein>
    <submittedName>
        <fullName evidence="2">BQ5605_C011g06281 protein</fullName>
    </submittedName>
</protein>